<evidence type="ECO:0000256" key="1">
    <source>
        <dbReference type="SAM" id="MobiDB-lite"/>
    </source>
</evidence>
<organism evidence="3 4">
    <name type="scientific">Aureobasidium melanogenum</name>
    <name type="common">Aureobasidium pullulans var. melanogenum</name>
    <dbReference type="NCBI Taxonomy" id="46634"/>
    <lineage>
        <taxon>Eukaryota</taxon>
        <taxon>Fungi</taxon>
        <taxon>Dikarya</taxon>
        <taxon>Ascomycota</taxon>
        <taxon>Pezizomycotina</taxon>
        <taxon>Dothideomycetes</taxon>
        <taxon>Dothideomycetidae</taxon>
        <taxon>Dothideales</taxon>
        <taxon>Saccotheciaceae</taxon>
        <taxon>Aureobasidium</taxon>
    </lineage>
</organism>
<dbReference type="PANTHER" id="PTHR35040:SF9">
    <property type="entry name" value="4-LIKE CELL SURFACE PROTEIN, PUTATIVE (AFU_ORTHOLOGUE AFUA_4G14080)-RELATED"/>
    <property type="match status" value="1"/>
</dbReference>
<feature type="transmembrane region" description="Helical" evidence="2">
    <location>
        <begin position="969"/>
        <end position="997"/>
    </location>
</feature>
<dbReference type="Pfam" id="PF13692">
    <property type="entry name" value="Glyco_trans_1_4"/>
    <property type="match status" value="1"/>
</dbReference>
<dbReference type="SUPFAM" id="SSF53756">
    <property type="entry name" value="UDP-Glycosyltransferase/glycogen phosphorylase"/>
    <property type="match status" value="1"/>
</dbReference>
<feature type="compositionally biased region" description="Polar residues" evidence="1">
    <location>
        <begin position="200"/>
        <end position="210"/>
    </location>
</feature>
<keyword evidence="2" id="KW-1133">Transmembrane helix</keyword>
<keyword evidence="2" id="KW-0472">Membrane</keyword>
<feature type="transmembrane region" description="Helical" evidence="2">
    <location>
        <begin position="1009"/>
        <end position="1031"/>
    </location>
</feature>
<feature type="transmembrane region" description="Helical" evidence="2">
    <location>
        <begin position="1383"/>
        <end position="1401"/>
    </location>
</feature>
<feature type="transmembrane region" description="Helical" evidence="2">
    <location>
        <begin position="1408"/>
        <end position="1428"/>
    </location>
</feature>
<dbReference type="EMBL" id="JAHFYH010000062">
    <property type="protein sequence ID" value="KAH0216636.1"/>
    <property type="molecule type" value="Genomic_DNA"/>
</dbReference>
<feature type="transmembrane region" description="Helical" evidence="2">
    <location>
        <begin position="39"/>
        <end position="63"/>
    </location>
</feature>
<protein>
    <submittedName>
        <fullName evidence="3">Glycosyltransferase family 4 protein</fullName>
    </submittedName>
</protein>
<reference evidence="3" key="2">
    <citation type="submission" date="2021-08" db="EMBL/GenBank/DDBJ databases">
        <authorList>
            <person name="Gostincar C."/>
            <person name="Sun X."/>
            <person name="Song Z."/>
            <person name="Gunde-Cimerman N."/>
        </authorList>
    </citation>
    <scope>NUCLEOTIDE SEQUENCE</scope>
    <source>
        <strain evidence="3">EXF-8016</strain>
    </source>
</reference>
<feature type="transmembrane region" description="Helical" evidence="2">
    <location>
        <begin position="1072"/>
        <end position="1090"/>
    </location>
</feature>
<feature type="transmembrane region" description="Helical" evidence="2">
    <location>
        <begin position="928"/>
        <end position="949"/>
    </location>
</feature>
<comment type="caution">
    <text evidence="3">The sequence shown here is derived from an EMBL/GenBank/DDBJ whole genome shotgun (WGS) entry which is preliminary data.</text>
</comment>
<keyword evidence="2" id="KW-0812">Transmembrane</keyword>
<feature type="transmembrane region" description="Helical" evidence="2">
    <location>
        <begin position="1294"/>
        <end position="1315"/>
    </location>
</feature>
<accession>A0A9P8GE57</accession>
<feature type="non-terminal residue" evidence="3">
    <location>
        <position position="2960"/>
    </location>
</feature>
<feature type="region of interest" description="Disordered" evidence="1">
    <location>
        <begin position="157"/>
        <end position="187"/>
    </location>
</feature>
<evidence type="ECO:0000313" key="4">
    <source>
        <dbReference type="Proteomes" id="UP000767238"/>
    </source>
</evidence>
<dbReference type="Pfam" id="PF12138">
    <property type="entry name" value="Spherulin4"/>
    <property type="match status" value="1"/>
</dbReference>
<proteinExistence type="predicted"/>
<dbReference type="PANTHER" id="PTHR35040">
    <property type="match status" value="1"/>
</dbReference>
<dbReference type="Proteomes" id="UP000767238">
    <property type="component" value="Unassembled WGS sequence"/>
</dbReference>
<feature type="transmembrane region" description="Helical" evidence="2">
    <location>
        <begin position="1096"/>
        <end position="1117"/>
    </location>
</feature>
<reference evidence="3" key="1">
    <citation type="journal article" date="2021" name="J Fungi (Basel)">
        <title>Virulence traits and population genomics of the black yeast Aureobasidium melanogenum.</title>
        <authorList>
            <person name="Cernosa A."/>
            <person name="Sun X."/>
            <person name="Gostincar C."/>
            <person name="Fang C."/>
            <person name="Gunde-Cimerman N."/>
            <person name="Song Z."/>
        </authorList>
    </citation>
    <scope>NUCLEOTIDE SEQUENCE</scope>
    <source>
        <strain evidence="3">EXF-8016</strain>
    </source>
</reference>
<evidence type="ECO:0000313" key="3">
    <source>
        <dbReference type="EMBL" id="KAH0216636.1"/>
    </source>
</evidence>
<dbReference type="OrthoDB" id="2582433at2759"/>
<evidence type="ECO:0000256" key="2">
    <source>
        <dbReference type="SAM" id="Phobius"/>
    </source>
</evidence>
<feature type="region of interest" description="Disordered" evidence="1">
    <location>
        <begin position="200"/>
        <end position="223"/>
    </location>
</feature>
<dbReference type="InterPro" id="IPR021986">
    <property type="entry name" value="Spherulin4"/>
</dbReference>
<gene>
    <name evidence="3" type="ORF">KCV03_g7458</name>
</gene>
<name>A0A9P8GE57_AURME</name>
<sequence>MASFFQPFLTGPNTNVDNSTKFQINWNATLKGSQLTLHWYQILVISVGGTFLVFGLLSFIITYSRKKHRLKESSLPPSIKRLLQLPRAWTQPKGPSTNIQTERPVISEKAMPDTVFSLPKLSLVKTFCVSEHEIPVQKFRSSFDLHVIGLTGERKIDTTSERQVSEPIGPVHSHEEPSAQSAYGTDEGAISSRCSRQYSLGSTAPTTAQDSMHPPRPSTELQSGTQDTTIFYGALMSTSGLSSKTLESRAASINSLRLRQGLRGVVVSYSCDDSAEKINTLLIALRNLHVSVILRGDPDLEVVDSISFALIDGFMIQNACVLPDGQRRDFFRAVQMRECVARCKRQMKHRPEFFMGFLEVWMIRPSAATLRRAFKLADFFGAAIQVQAISQNNTRIEMSLSGFDWLKRPEIVHLQKCWSQNPATMNASSMEVDTTCFDTQKLSGVLGPAENLLALAPLPSDLLSVQNERLEDVSSPEYVSDALRRDSIWNVTSCDAPLCERGCYNLRDEITQEQYGRILQTQRRLKELHMLHVYADIEIMAISKLLNTTLRNSSYPKLLQRLLDQFTEGRVRVYKGLDSGFGLPDDGGHMIGLSDDSLRDGHDVVDIYISLKNAHDAATIWHVFLAHNGIGRLQRYEEELLFFPDAQLPKSLQQELSQCTEAELLSIIQQIRLSKTDHPIHKVIVETCVSALLEDSKRSTWTALHSRACLDGSLSMRTLIQMRLVQFAKQGACQLPELEKLVELSELLVRKFQDALFATDRPTLTQLSAPLVDAYNTIGTVRPSGSKLDLYGLIYFCVLRRLAFEDVYLETTDRCPLFLQQRDQAGVFSELWVLGSQCEIYFGIQPRALGEVIYDRYYEYLSLHPPPPASWDGKDVFTAYSNTEARIKLEGHGGMTGSGSPVDLPGQAPGFKLDEPESTKHLVDAASAFGALSIFCFPAMIDVLLLTFVGRGLYLTVFMDPRAIEVANYAILTALLMTGGITGWVGSTGGFYLYNFAFDNMSYFIVQRFSAAFVLTTVVALCGFFAFGAQVSWFDGFVFLIYLYALTTFLNLLGMFATMHRLGCPLRSGRTAMWRCVPILFVSPILTTFVNGHDLLIYLLIIYTFVIALLITFRNLLHEWTTWLSKVPSVEEKDLLAWYNSTMKKDQESSSGGDSQDIAARARLALRRAVHEFRNSGFFRQIFYPEPDIDPFVKKMGIGHLYALWLLEKEAGGAELPAIYTTTWFVQLELAFANQRQLMRGLKEHSQFITFRYSKYDLGQNVGLFLGALMDRWIDLVMSARRPEIVTYFDDRARYGICFGVLYFLFGAVAVDLVLQKYWPLTIELPNHKIADLEVYAEAKVDQQRARNKHYRSALAELLTYLAIDFGILTILLWAFVIDHRSIILYFLYISGYTGFNRCFTKDPKAHVVAVLICCAVGFVVGCILRAVPSTEDLFYDFVIGLNVTSVSAAIVTFFLTGCFFPLSTGMNKPIKNNKRDREKTEKGPSTSAKSQADLWATLFKTQTDTLCNLSHTTHRQILQHLCLDIDVNLQWTKIPDDVRSLVISRVLGGTGHTTAAARTWLAAESKSIQQCDTELERCLHDYESKKATISKESDNAFKVAGSYRDPELTSVLGREFGVVSKFKHLLTIVGLTIYEIVKWTALISSGAPDANRELWFALRNNPSRKPLLWTLLKVWKACWYVKNLFTYLFLILGKRSLSSFVEMKDHGLPRTLLGNTITVDAPFSKVTGFLSRDADGNLVVSIFDGIHKALPESQPLRALVIYDQAYRVVHYETSPGDSEIKTTSSFEYENKERTRWPTKRITKDTNGQIESLYDKHGRVVSGKLFRDDTEFSFEFLYKKRPEGNTEILKATYTQENGEGTPPVISVYWSVQPRSGSEEVGNWTPSDKVRRLVAKLDDQTYEIKWVYKHARDPDLETTLTDENGMMISGVDAPATILEDAFGLLQKPKDLSFDHIDLLVYHPLRWLERFPKHDAGVSKPSSRFMSLMPFGYSENKKKVVRRQVPTSVLRTTLWTSWAKPPYLDAVSACFLDEMILRKEPLLQKYWRLRDAGNLLEAAHVLDENLDLIKSAIKPSAEASQTCPLLIKVSDLFVMGLGKDANQVTARPEDAYHDTQTQTSVIFSDNGCWPDNPGGVSNCRRDLVNGHATIRGHCLAESANDFGIPRYQIENNINSLKILPLWGLDGKTAYHGVLDNLLQTQIDERIYGTRVEEDIKGIFVPLLTSFVKGARMRHYTRSDLITFSNVILQMNRFFEKCDFNKTWNHNDVWDAWIQAWLIDYQDPNIGNFRDCFEIERASLSDFKDALGLYICYFFIYSVELPAECPTVFQSTHHGISSLFGMLLKYRRGTTWGIWDHAILWRETCLNISPAQCLLPIPVQSMLLAGVKLACHLAYTHVDIILPCTSVFNPDWETDLGTDQGLRGSKKLFARKIDPIVNGIGNMDAFQPVTETRSKLPTCVMLSNVQFIKDVKNAVLAADVIVNKYGFTDYRLLVYGAQDRQPSYALETTTLINTRNLSANVTLAGFGSPKEVLKDAWLFMNSSLSEGLPLAIGEAALSGIPIVATEVGATALVLTDPDDPTRRYGEVVPPNDPEALARAQLSILSMLGPWAEYTTDKMKPPPLPDSFKPEDVAWILARMYEKADDRRALGLRLRDVVLRSFHGQRYLREHEQMYWIQRCWSETRRSAQKLSRHPPANAAFGESNIFEYDDAGDTGEDAKARWQDFQLDQLKTNTHPPPRTWQPLYDALNNNPRVTFDIIVNPNNGPGGSPPDSNYIANISQLNSYSNANMIGYVHTSYGNRSLVDISSDIDTYQRWSTYTNYNISLGGIFVDESPTTTDHYSYMATIYHKVKRTMSHGNLVWTNPGVPVDSSFYKVADMINAYENTYSSWMNGGNSSIPQALRSKSTVMLHSYPSGTHTMASDVDELVDAGYYAGLLIVNDQYSSFDSMWPTFVSEVGNRMQI</sequence>
<feature type="transmembrane region" description="Helical" evidence="2">
    <location>
        <begin position="1037"/>
        <end position="1060"/>
    </location>
</feature>
<dbReference type="Gene3D" id="3.40.50.2000">
    <property type="entry name" value="Glycogen Phosphorylase B"/>
    <property type="match status" value="1"/>
</dbReference>
<feature type="transmembrane region" description="Helical" evidence="2">
    <location>
        <begin position="1354"/>
        <end position="1377"/>
    </location>
</feature>
<feature type="transmembrane region" description="Helical" evidence="2">
    <location>
        <begin position="1440"/>
        <end position="1463"/>
    </location>
</feature>